<gene>
    <name evidence="1" type="ORF">ERS852461_02045</name>
</gene>
<sequence>MRYIIKGNDFSFTWTIKDCNGYVDLSAVTDLRVMYQHSTVPSKKYVADARIVDIVLKEREEDLGDTVLYDSTLVKGIEFEVTAEQQQEMLLGDYNVICTFIKNDDSHCYKMIRAYTIVADKDGLKYCCSESKERLIKLSQLINDMGFITRDDLPTKVSELQNDCNYVNINSVPTKLSQLVNDRNFASKDEVPKYTTELSNDAQFTNVVDLAKKVDKESGKGLSTNDYTNEDKTKLTNLSDFDSTGINKELKELEEALAAKADTSEIPNFTSDLINDSKFVTSSDLLAENVGYDSTTVKDTLDSLLYEAINITSFTSNVEPVQEIGTNINSITLTWKLSQPATEQFINDVPVTGSSFTFDTPFNSNKSFTLKVNDGTTIKSKTIDIKFMNNIYYGVSSSTTYDSSFIESLTKELRQATEMNFRVNAGKDEYICFAYPSHYGEAVFSVGGFEGGFREVAKFYYTNESGYNEQYTVYCSDNPCLGDTRVKVIYV</sequence>
<organism evidence="1 2">
    <name type="scientific">Bacteroides faecis</name>
    <dbReference type="NCBI Taxonomy" id="674529"/>
    <lineage>
        <taxon>Bacteria</taxon>
        <taxon>Pseudomonadati</taxon>
        <taxon>Bacteroidota</taxon>
        <taxon>Bacteroidia</taxon>
        <taxon>Bacteroidales</taxon>
        <taxon>Bacteroidaceae</taxon>
        <taxon>Bacteroides</taxon>
    </lineage>
</organism>
<reference evidence="1 2" key="1">
    <citation type="submission" date="2015-09" db="EMBL/GenBank/DDBJ databases">
        <authorList>
            <consortium name="Pathogen Informatics"/>
        </authorList>
    </citation>
    <scope>NUCLEOTIDE SEQUENCE [LARGE SCALE GENOMIC DNA]</scope>
    <source>
        <strain evidence="1 2">2789STDY5834846</strain>
    </source>
</reference>
<dbReference type="AlphaFoldDB" id="A0A174L279"/>
<dbReference type="RefSeq" id="WP_055269422.1">
    <property type="nucleotide sequence ID" value="NZ_CAXKYA010000027.1"/>
</dbReference>
<evidence type="ECO:0000313" key="1">
    <source>
        <dbReference type="EMBL" id="CUP18694.1"/>
    </source>
</evidence>
<evidence type="ECO:0000313" key="2">
    <source>
        <dbReference type="Proteomes" id="UP000095606"/>
    </source>
</evidence>
<accession>A0A174L279</accession>
<protein>
    <submittedName>
        <fullName evidence="1">Uncharacterized protein</fullName>
    </submittedName>
</protein>
<dbReference type="Proteomes" id="UP000095606">
    <property type="component" value="Unassembled WGS sequence"/>
</dbReference>
<name>A0A174L279_9BACE</name>
<dbReference type="EMBL" id="CZAE01000008">
    <property type="protein sequence ID" value="CUP18694.1"/>
    <property type="molecule type" value="Genomic_DNA"/>
</dbReference>
<proteinExistence type="predicted"/>